<feature type="DNA-binding region" description="H-T-H motif" evidence="4">
    <location>
        <begin position="35"/>
        <end position="54"/>
    </location>
</feature>
<dbReference type="PROSITE" id="PS50977">
    <property type="entry name" value="HTH_TETR_2"/>
    <property type="match status" value="1"/>
</dbReference>
<evidence type="ECO:0000313" key="7">
    <source>
        <dbReference type="Proteomes" id="UP001500752"/>
    </source>
</evidence>
<dbReference type="EMBL" id="BAABEO010000006">
    <property type="protein sequence ID" value="GAA3668549.1"/>
    <property type="molecule type" value="Genomic_DNA"/>
</dbReference>
<evidence type="ECO:0000256" key="1">
    <source>
        <dbReference type="ARBA" id="ARBA00023015"/>
    </source>
</evidence>
<keyword evidence="2 4" id="KW-0238">DNA-binding</keyword>
<evidence type="ECO:0000259" key="5">
    <source>
        <dbReference type="PROSITE" id="PS50977"/>
    </source>
</evidence>
<sequence length="216" mass="23850">MEKNGGRPQRSAESRRRILEATLEIAAERGFEGTTMAQVSERSGLPIGSVYWHFENKDKLFAALLEYCVEAWEGSHHNWTFSPGETPAERLGQTIGVRAIEAAEPANFWRVGLLLALEQRLSGTAARETFLEIRRTRLATMTEWWQLSLPGPVLDRDPGLPLRLAQYAMAMSDGMFISGSANDGWDLAALGEMLARSLNQMAEAAIADASREPSGN</sequence>
<gene>
    <name evidence="6" type="ORF">GCM10023081_03810</name>
</gene>
<dbReference type="PANTHER" id="PTHR30055">
    <property type="entry name" value="HTH-TYPE TRANSCRIPTIONAL REGULATOR RUTR"/>
    <property type="match status" value="1"/>
</dbReference>
<evidence type="ECO:0000256" key="3">
    <source>
        <dbReference type="ARBA" id="ARBA00023163"/>
    </source>
</evidence>
<keyword evidence="3" id="KW-0804">Transcription</keyword>
<reference evidence="7" key="1">
    <citation type="journal article" date="2019" name="Int. J. Syst. Evol. Microbiol.">
        <title>The Global Catalogue of Microorganisms (GCM) 10K type strain sequencing project: providing services to taxonomists for standard genome sequencing and annotation.</title>
        <authorList>
            <consortium name="The Broad Institute Genomics Platform"/>
            <consortium name="The Broad Institute Genome Sequencing Center for Infectious Disease"/>
            <person name="Wu L."/>
            <person name="Ma J."/>
        </authorList>
    </citation>
    <scope>NUCLEOTIDE SEQUENCE [LARGE SCALE GENOMIC DNA]</scope>
    <source>
        <strain evidence="7">JCM 30742</strain>
    </source>
</reference>
<dbReference type="Gene3D" id="1.10.357.10">
    <property type="entry name" value="Tetracycline Repressor, domain 2"/>
    <property type="match status" value="1"/>
</dbReference>
<keyword evidence="7" id="KW-1185">Reference proteome</keyword>
<dbReference type="Pfam" id="PF00440">
    <property type="entry name" value="TetR_N"/>
    <property type="match status" value="1"/>
</dbReference>
<evidence type="ECO:0000313" key="6">
    <source>
        <dbReference type="EMBL" id="GAA3668549.1"/>
    </source>
</evidence>
<dbReference type="RefSeq" id="WP_345148045.1">
    <property type="nucleotide sequence ID" value="NZ_BAABEO010000006.1"/>
</dbReference>
<evidence type="ECO:0000256" key="4">
    <source>
        <dbReference type="PROSITE-ProRule" id="PRU00335"/>
    </source>
</evidence>
<dbReference type="InterPro" id="IPR050109">
    <property type="entry name" value="HTH-type_TetR-like_transc_reg"/>
</dbReference>
<dbReference type="InterPro" id="IPR009057">
    <property type="entry name" value="Homeodomain-like_sf"/>
</dbReference>
<keyword evidence="1" id="KW-0805">Transcription regulation</keyword>
<protein>
    <submittedName>
        <fullName evidence="6">TetR/AcrR family transcriptional regulator</fullName>
    </submittedName>
</protein>
<dbReference type="PANTHER" id="PTHR30055:SF234">
    <property type="entry name" value="HTH-TYPE TRANSCRIPTIONAL REGULATOR BETI"/>
    <property type="match status" value="1"/>
</dbReference>
<dbReference type="Proteomes" id="UP001500752">
    <property type="component" value="Unassembled WGS sequence"/>
</dbReference>
<organism evidence="6 7">
    <name type="scientific">Arthrobacter ginkgonis</name>
    <dbReference type="NCBI Taxonomy" id="1630594"/>
    <lineage>
        <taxon>Bacteria</taxon>
        <taxon>Bacillati</taxon>
        <taxon>Actinomycetota</taxon>
        <taxon>Actinomycetes</taxon>
        <taxon>Micrococcales</taxon>
        <taxon>Micrococcaceae</taxon>
        <taxon>Arthrobacter</taxon>
    </lineage>
</organism>
<dbReference type="PRINTS" id="PR00455">
    <property type="entry name" value="HTHTETR"/>
</dbReference>
<feature type="domain" description="HTH tetR-type" evidence="5">
    <location>
        <begin position="12"/>
        <end position="72"/>
    </location>
</feature>
<proteinExistence type="predicted"/>
<name>A0ABP7BU25_9MICC</name>
<dbReference type="InterPro" id="IPR001647">
    <property type="entry name" value="HTH_TetR"/>
</dbReference>
<dbReference type="SUPFAM" id="SSF46689">
    <property type="entry name" value="Homeodomain-like"/>
    <property type="match status" value="1"/>
</dbReference>
<accession>A0ABP7BU25</accession>
<evidence type="ECO:0000256" key="2">
    <source>
        <dbReference type="ARBA" id="ARBA00023125"/>
    </source>
</evidence>
<comment type="caution">
    <text evidence="6">The sequence shown here is derived from an EMBL/GenBank/DDBJ whole genome shotgun (WGS) entry which is preliminary data.</text>
</comment>